<evidence type="ECO:0000313" key="2">
    <source>
        <dbReference type="EMBL" id="KAK1354255.1"/>
    </source>
</evidence>
<comment type="caution">
    <text evidence="2">The sequence shown here is derived from an EMBL/GenBank/DDBJ whole genome shotgun (WGS) entry which is preliminary data.</text>
</comment>
<dbReference type="Proteomes" id="UP001237642">
    <property type="component" value="Unassembled WGS sequence"/>
</dbReference>
<organism evidence="2 3">
    <name type="scientific">Heracleum sosnowskyi</name>
    <dbReference type="NCBI Taxonomy" id="360622"/>
    <lineage>
        <taxon>Eukaryota</taxon>
        <taxon>Viridiplantae</taxon>
        <taxon>Streptophyta</taxon>
        <taxon>Embryophyta</taxon>
        <taxon>Tracheophyta</taxon>
        <taxon>Spermatophyta</taxon>
        <taxon>Magnoliopsida</taxon>
        <taxon>eudicotyledons</taxon>
        <taxon>Gunneridae</taxon>
        <taxon>Pentapetalae</taxon>
        <taxon>asterids</taxon>
        <taxon>campanulids</taxon>
        <taxon>Apiales</taxon>
        <taxon>Apiaceae</taxon>
        <taxon>Apioideae</taxon>
        <taxon>apioid superclade</taxon>
        <taxon>Tordylieae</taxon>
        <taxon>Tordyliinae</taxon>
        <taxon>Heracleum</taxon>
    </lineage>
</organism>
<evidence type="ECO:0000313" key="3">
    <source>
        <dbReference type="Proteomes" id="UP001237642"/>
    </source>
</evidence>
<dbReference type="InterPro" id="IPR013187">
    <property type="entry name" value="F-box-assoc_dom_typ3"/>
</dbReference>
<gene>
    <name evidence="2" type="ORF">POM88_047511</name>
</gene>
<dbReference type="AlphaFoldDB" id="A0AAD8LXM8"/>
<dbReference type="Gene3D" id="1.20.1280.50">
    <property type="match status" value="1"/>
</dbReference>
<dbReference type="PANTHER" id="PTHR31672">
    <property type="entry name" value="BNACNNG10540D PROTEIN"/>
    <property type="match status" value="1"/>
</dbReference>
<dbReference type="InterPro" id="IPR001810">
    <property type="entry name" value="F-box_dom"/>
</dbReference>
<name>A0AAD8LXM8_9APIA</name>
<sequence length="545" mass="62784">MSPGDSGIEGHLFSVIEKICVSKVFNSWKVKNSKAAKMRNPSSLVSTENVLFLPCEVLCMILSWLEVKYLLRCKSVCKVWNAVLVNNIQFIDMHAINNGCRSDHIIRHKRKHRTLRFIDEYHVVHLEYKGRERRKKFRFLSYVSCRGLLVAGLTQALAMTATKYRICNLTTKCILNLPHPNKGVIVMRVFLNSSTNSYHVVSLYNDEENKVKFEMIDLGGQSYDRCPNEDLSWRTLNIPEYDVANRLQKYDCSRCVLEEGILFIPALLRVVSSNPIIVCVDLVQQACTTLNAPESLLFENPKVNFQLWRGKPALSFVSEERLNVWIVEDYKINKWADPILIPLPSLDGYAYLRKQIPQIHQGDEEDFLVYSDYMFTKTIKGEYIKGYRVCKIGLEVLSYAETPPPMRVPATLVSVKDISNEHSRQANFRFIDTRGGETVFSIVLPPSRSPDDMAMSDISFDFKPFWKPSFWTKKCGDDMLLTGEVDDDVEDNWFDWEMIVIGYGSGLVCGLSTGYIVFTTLKHTWFVIFIGRVQQKLIRRYMKNS</sequence>
<dbReference type="EMBL" id="JAUIZM010000011">
    <property type="protein sequence ID" value="KAK1354255.1"/>
    <property type="molecule type" value="Genomic_DNA"/>
</dbReference>
<accession>A0AAD8LXM8</accession>
<feature type="domain" description="F-box" evidence="1">
    <location>
        <begin position="47"/>
        <end position="93"/>
    </location>
</feature>
<reference evidence="2" key="1">
    <citation type="submission" date="2023-02" db="EMBL/GenBank/DDBJ databases">
        <title>Genome of toxic invasive species Heracleum sosnowskyi carries increased number of genes despite the absence of recent whole-genome duplications.</title>
        <authorList>
            <person name="Schelkunov M."/>
            <person name="Shtratnikova V."/>
            <person name="Makarenko M."/>
            <person name="Klepikova A."/>
            <person name="Omelchenko D."/>
            <person name="Novikova G."/>
            <person name="Obukhova E."/>
            <person name="Bogdanov V."/>
            <person name="Penin A."/>
            <person name="Logacheva M."/>
        </authorList>
    </citation>
    <scope>NUCLEOTIDE SEQUENCE</scope>
    <source>
        <strain evidence="2">Hsosn_3</strain>
        <tissue evidence="2">Leaf</tissue>
    </source>
</reference>
<dbReference type="PROSITE" id="PS50181">
    <property type="entry name" value="FBOX"/>
    <property type="match status" value="1"/>
</dbReference>
<dbReference type="SMART" id="SM00256">
    <property type="entry name" value="FBOX"/>
    <property type="match status" value="1"/>
</dbReference>
<proteinExistence type="predicted"/>
<dbReference type="PANTHER" id="PTHR31672:SF13">
    <property type="entry name" value="F-BOX PROTEIN CPR30-LIKE"/>
    <property type="match status" value="1"/>
</dbReference>
<dbReference type="Pfam" id="PF08268">
    <property type="entry name" value="FBA_3"/>
    <property type="match status" value="1"/>
</dbReference>
<protein>
    <recommendedName>
        <fullName evidence="1">F-box domain-containing protein</fullName>
    </recommendedName>
</protein>
<dbReference type="InterPro" id="IPR036047">
    <property type="entry name" value="F-box-like_dom_sf"/>
</dbReference>
<evidence type="ECO:0000259" key="1">
    <source>
        <dbReference type="PROSITE" id="PS50181"/>
    </source>
</evidence>
<dbReference type="InterPro" id="IPR050796">
    <property type="entry name" value="SCF_F-box_component"/>
</dbReference>
<dbReference type="SUPFAM" id="SSF81383">
    <property type="entry name" value="F-box domain"/>
    <property type="match status" value="1"/>
</dbReference>
<reference evidence="2" key="2">
    <citation type="submission" date="2023-05" db="EMBL/GenBank/DDBJ databases">
        <authorList>
            <person name="Schelkunov M.I."/>
        </authorList>
    </citation>
    <scope>NUCLEOTIDE SEQUENCE</scope>
    <source>
        <strain evidence="2">Hsosn_3</strain>
        <tissue evidence="2">Leaf</tissue>
    </source>
</reference>
<dbReference type="Pfam" id="PF12937">
    <property type="entry name" value="F-box-like"/>
    <property type="match status" value="1"/>
</dbReference>
<keyword evidence="3" id="KW-1185">Reference proteome</keyword>